<evidence type="ECO:0000313" key="2">
    <source>
        <dbReference type="Proteomes" id="UP001303587"/>
    </source>
</evidence>
<accession>A0AA96VBI4</accession>
<dbReference type="AlphaFoldDB" id="A0AA96VBI4"/>
<dbReference type="Proteomes" id="UP001303587">
    <property type="component" value="Chromosome"/>
</dbReference>
<organism evidence="1 2">
    <name type="scientific">Methanolapillus millepedarum</name>
    <dbReference type="NCBI Taxonomy" id="3028296"/>
    <lineage>
        <taxon>Archaea</taxon>
        <taxon>Methanobacteriati</taxon>
        <taxon>Methanobacteriota</taxon>
        <taxon>Stenosarchaea group</taxon>
        <taxon>Methanomicrobia</taxon>
        <taxon>Methanosarcinales</taxon>
        <taxon>Methanosarcinaceae</taxon>
        <taxon>Methanolapillus</taxon>
    </lineage>
</organism>
<name>A0AA96VBI4_9EURY</name>
<gene>
    <name evidence="1" type="ORF">MsAc7_06050</name>
</gene>
<sequence length="77" mass="8717">MVFGIGKDIILIFSVFMRGVKGNPIECVIFFKTMKSKSFVNINVFDLNGRVFAKLQVTVLIFKTGQKFVSSAMMRTM</sequence>
<proteinExistence type="predicted"/>
<protein>
    <submittedName>
        <fullName evidence="1">Uncharacterized protein</fullName>
    </submittedName>
</protein>
<dbReference type="EMBL" id="CP131060">
    <property type="protein sequence ID" value="WNY25066.1"/>
    <property type="molecule type" value="Genomic_DNA"/>
</dbReference>
<keyword evidence="2" id="KW-1185">Reference proteome</keyword>
<evidence type="ECO:0000313" key="1">
    <source>
        <dbReference type="EMBL" id="WNY25066.1"/>
    </source>
</evidence>
<reference evidence="1 2" key="1">
    <citation type="submission" date="2023-07" db="EMBL/GenBank/DDBJ databases">
        <title>Closed genoem sequence of Methanosarcinaceae archaeon Ac7.</title>
        <authorList>
            <person name="Poehlein A."/>
            <person name="Protasov E."/>
            <person name="Platt K."/>
            <person name="Reeh H."/>
            <person name="Daniel R."/>
            <person name="Brune A."/>
        </authorList>
    </citation>
    <scope>NUCLEOTIDE SEQUENCE [LARGE SCALE GENOMIC DNA]</scope>
    <source>
        <strain evidence="1 2">Ac7</strain>
    </source>
</reference>